<dbReference type="PANTHER" id="PTHR11439">
    <property type="entry name" value="GAG-POL-RELATED RETROTRANSPOSON"/>
    <property type="match status" value="1"/>
</dbReference>
<evidence type="ECO:0000313" key="3">
    <source>
        <dbReference type="Proteomes" id="UP001418222"/>
    </source>
</evidence>
<dbReference type="Pfam" id="PF07727">
    <property type="entry name" value="RVT_2"/>
    <property type="match status" value="1"/>
</dbReference>
<sequence length="166" mass="19190">MKFDQVVKSIGFQSNLSYKFLYHRSLSNQTVIIYLYVDDMLILGSNLVAVRDIKSTMAEVFDMKDLGPVDTLLCMKVRVDKGRVTLSQAHYIEQLLSTWGYDNCRFVKTLFDHNVKLSSNEETNIDQVKYSKIIYSLMYATSCTRPDIIFSISMLSRFTSNPDKEH</sequence>
<keyword evidence="3" id="KW-1185">Reference proteome</keyword>
<accession>A0AAP0BNL4</accession>
<comment type="caution">
    <text evidence="2">The sequence shown here is derived from an EMBL/GenBank/DDBJ whole genome shotgun (WGS) entry which is preliminary data.</text>
</comment>
<dbReference type="Proteomes" id="UP001418222">
    <property type="component" value="Unassembled WGS sequence"/>
</dbReference>
<dbReference type="InterPro" id="IPR013103">
    <property type="entry name" value="RVT_2"/>
</dbReference>
<proteinExistence type="predicted"/>
<evidence type="ECO:0000313" key="2">
    <source>
        <dbReference type="EMBL" id="KAK8945223.1"/>
    </source>
</evidence>
<dbReference type="PANTHER" id="PTHR11439:SF440">
    <property type="entry name" value="INTEGRASE CATALYTIC DOMAIN-CONTAINING PROTEIN"/>
    <property type="match status" value="1"/>
</dbReference>
<organism evidence="2 3">
    <name type="scientific">Platanthera zijinensis</name>
    <dbReference type="NCBI Taxonomy" id="2320716"/>
    <lineage>
        <taxon>Eukaryota</taxon>
        <taxon>Viridiplantae</taxon>
        <taxon>Streptophyta</taxon>
        <taxon>Embryophyta</taxon>
        <taxon>Tracheophyta</taxon>
        <taxon>Spermatophyta</taxon>
        <taxon>Magnoliopsida</taxon>
        <taxon>Liliopsida</taxon>
        <taxon>Asparagales</taxon>
        <taxon>Orchidaceae</taxon>
        <taxon>Orchidoideae</taxon>
        <taxon>Orchideae</taxon>
        <taxon>Orchidinae</taxon>
        <taxon>Platanthera</taxon>
    </lineage>
</organism>
<dbReference type="AlphaFoldDB" id="A0AAP0BNL4"/>
<reference evidence="2 3" key="1">
    <citation type="journal article" date="2022" name="Nat. Plants">
        <title>Genomes of leafy and leafless Platanthera orchids illuminate the evolution of mycoheterotrophy.</title>
        <authorList>
            <person name="Li M.H."/>
            <person name="Liu K.W."/>
            <person name="Li Z."/>
            <person name="Lu H.C."/>
            <person name="Ye Q.L."/>
            <person name="Zhang D."/>
            <person name="Wang J.Y."/>
            <person name="Li Y.F."/>
            <person name="Zhong Z.M."/>
            <person name="Liu X."/>
            <person name="Yu X."/>
            <person name="Liu D.K."/>
            <person name="Tu X.D."/>
            <person name="Liu B."/>
            <person name="Hao Y."/>
            <person name="Liao X.Y."/>
            <person name="Jiang Y.T."/>
            <person name="Sun W.H."/>
            <person name="Chen J."/>
            <person name="Chen Y.Q."/>
            <person name="Ai Y."/>
            <person name="Zhai J.W."/>
            <person name="Wu S.S."/>
            <person name="Zhou Z."/>
            <person name="Hsiao Y.Y."/>
            <person name="Wu W.L."/>
            <person name="Chen Y.Y."/>
            <person name="Lin Y.F."/>
            <person name="Hsu J.L."/>
            <person name="Li C.Y."/>
            <person name="Wang Z.W."/>
            <person name="Zhao X."/>
            <person name="Zhong W.Y."/>
            <person name="Ma X.K."/>
            <person name="Ma L."/>
            <person name="Huang J."/>
            <person name="Chen G.Z."/>
            <person name="Huang M.Z."/>
            <person name="Huang L."/>
            <person name="Peng D.H."/>
            <person name="Luo Y.B."/>
            <person name="Zou S.Q."/>
            <person name="Chen S.P."/>
            <person name="Lan S."/>
            <person name="Tsai W.C."/>
            <person name="Van de Peer Y."/>
            <person name="Liu Z.J."/>
        </authorList>
    </citation>
    <scope>NUCLEOTIDE SEQUENCE [LARGE SCALE GENOMIC DNA]</scope>
    <source>
        <strain evidence="2">Lor287</strain>
    </source>
</reference>
<protein>
    <recommendedName>
        <fullName evidence="1">Reverse transcriptase Ty1/copia-type domain-containing protein</fullName>
    </recommendedName>
</protein>
<evidence type="ECO:0000259" key="1">
    <source>
        <dbReference type="Pfam" id="PF07727"/>
    </source>
</evidence>
<feature type="domain" description="Reverse transcriptase Ty1/copia-type" evidence="1">
    <location>
        <begin position="2"/>
        <end position="107"/>
    </location>
</feature>
<dbReference type="EMBL" id="JBBWWQ010000006">
    <property type="protein sequence ID" value="KAK8945223.1"/>
    <property type="molecule type" value="Genomic_DNA"/>
</dbReference>
<name>A0AAP0BNL4_9ASPA</name>
<gene>
    <name evidence="2" type="ORF">KSP39_PZI008148</name>
</gene>